<accession>A0A7W9B1J1</accession>
<keyword evidence="2 6" id="KW-1003">Cell membrane</keyword>
<organism evidence="7 8">
    <name type="scientific">Brucella daejeonensis</name>
    <dbReference type="NCBI Taxonomy" id="659015"/>
    <lineage>
        <taxon>Bacteria</taxon>
        <taxon>Pseudomonadati</taxon>
        <taxon>Pseudomonadota</taxon>
        <taxon>Alphaproteobacteria</taxon>
        <taxon>Hyphomicrobiales</taxon>
        <taxon>Brucellaceae</taxon>
        <taxon>Brucella/Ochrobactrum group</taxon>
        <taxon>Brucella</taxon>
    </lineage>
</organism>
<evidence type="ECO:0000256" key="2">
    <source>
        <dbReference type="ARBA" id="ARBA00022475"/>
    </source>
</evidence>
<feature type="transmembrane region" description="Helical" evidence="6">
    <location>
        <begin position="127"/>
        <end position="145"/>
    </location>
</feature>
<evidence type="ECO:0000313" key="7">
    <source>
        <dbReference type="EMBL" id="MBB5704529.1"/>
    </source>
</evidence>
<comment type="caution">
    <text evidence="7">The sequence shown here is derived from an EMBL/GenBank/DDBJ whole genome shotgun (WGS) entry which is preliminary data.</text>
</comment>
<evidence type="ECO:0000256" key="6">
    <source>
        <dbReference type="HAMAP-Rule" id="MF_01844"/>
    </source>
</evidence>
<feature type="transmembrane region" description="Helical" evidence="6">
    <location>
        <begin position="367"/>
        <end position="384"/>
    </location>
</feature>
<gene>
    <name evidence="6" type="primary">nhaA</name>
    <name evidence="7" type="ORF">FHS76_004450</name>
</gene>
<comment type="similarity">
    <text evidence="6">Belongs to the NhaA Na(+)/H(+) (TC 2.A.33) antiporter family.</text>
</comment>
<feature type="transmembrane region" description="Helical" evidence="6">
    <location>
        <begin position="260"/>
        <end position="282"/>
    </location>
</feature>
<evidence type="ECO:0000256" key="4">
    <source>
        <dbReference type="ARBA" id="ARBA00022989"/>
    </source>
</evidence>
<feature type="transmembrane region" description="Helical" evidence="6">
    <location>
        <begin position="330"/>
        <end position="355"/>
    </location>
</feature>
<dbReference type="NCBIfam" id="NF007111">
    <property type="entry name" value="PRK09560.1"/>
    <property type="match status" value="1"/>
</dbReference>
<feature type="transmembrane region" description="Helical" evidence="6">
    <location>
        <begin position="96"/>
        <end position="115"/>
    </location>
</feature>
<keyword evidence="6" id="KW-0915">Sodium</keyword>
<dbReference type="InterPro" id="IPR004670">
    <property type="entry name" value="NhaA"/>
</dbReference>
<comment type="function">
    <text evidence="6">Na(+)/H(+) antiporter that extrudes sodium in exchange for external protons.</text>
</comment>
<dbReference type="GO" id="GO:0006885">
    <property type="term" value="P:regulation of pH"/>
    <property type="evidence" value="ECO:0007669"/>
    <property type="project" value="UniProtKB-UniRule"/>
</dbReference>
<feature type="transmembrane region" description="Helical" evidence="6">
    <location>
        <begin position="294"/>
        <end position="318"/>
    </location>
</feature>
<dbReference type="EMBL" id="JACIJG010000034">
    <property type="protein sequence ID" value="MBB5704529.1"/>
    <property type="molecule type" value="Genomic_DNA"/>
</dbReference>
<evidence type="ECO:0000256" key="5">
    <source>
        <dbReference type="ARBA" id="ARBA00023136"/>
    </source>
</evidence>
<dbReference type="NCBIfam" id="NF007112">
    <property type="entry name" value="PRK09561.1"/>
    <property type="match status" value="1"/>
</dbReference>
<reference evidence="7 8" key="1">
    <citation type="submission" date="2020-08" db="EMBL/GenBank/DDBJ databases">
        <title>Genomic Encyclopedia of Type Strains, Phase IV (KMG-IV): sequencing the most valuable type-strain genomes for metagenomic binning, comparative biology and taxonomic classification.</title>
        <authorList>
            <person name="Goeker M."/>
        </authorList>
    </citation>
    <scope>NUCLEOTIDE SEQUENCE [LARGE SCALE GENOMIC DNA]</scope>
    <source>
        <strain evidence="7 8">DSM 26944</strain>
    </source>
</reference>
<keyword evidence="5 6" id="KW-0472">Membrane</keyword>
<proteinExistence type="inferred from homology"/>
<keyword evidence="6" id="KW-0813">Transport</keyword>
<evidence type="ECO:0000256" key="1">
    <source>
        <dbReference type="ARBA" id="ARBA00004429"/>
    </source>
</evidence>
<name>A0A7W9B1J1_9HYPH</name>
<evidence type="ECO:0000313" key="8">
    <source>
        <dbReference type="Proteomes" id="UP000555546"/>
    </source>
</evidence>
<feature type="transmembrane region" description="Helical" evidence="6">
    <location>
        <begin position="184"/>
        <end position="202"/>
    </location>
</feature>
<dbReference type="GO" id="GO:0005886">
    <property type="term" value="C:plasma membrane"/>
    <property type="evidence" value="ECO:0007669"/>
    <property type="project" value="UniProtKB-SubCell"/>
</dbReference>
<dbReference type="GO" id="GO:0015385">
    <property type="term" value="F:sodium:proton antiporter activity"/>
    <property type="evidence" value="ECO:0007669"/>
    <property type="project" value="UniProtKB-UniRule"/>
</dbReference>
<comment type="subcellular location">
    <subcellularLocation>
        <location evidence="1">Cell inner membrane</location>
        <topology evidence="1">Multi-pass membrane protein</topology>
    </subcellularLocation>
    <subcellularLocation>
        <location evidence="6">Cell membrane</location>
        <topology evidence="6">Multi-pass membrane protein</topology>
    </subcellularLocation>
</comment>
<feature type="transmembrane region" description="Helical" evidence="6">
    <location>
        <begin position="51"/>
        <end position="76"/>
    </location>
</feature>
<dbReference type="RefSeq" id="WP_183658220.1">
    <property type="nucleotide sequence ID" value="NZ_JACIJG010000034.1"/>
</dbReference>
<feature type="transmembrane region" description="Helical" evidence="6">
    <location>
        <begin position="214"/>
        <end position="240"/>
    </location>
</feature>
<keyword evidence="3 6" id="KW-0812">Transmembrane</keyword>
<feature type="transmembrane region" description="Helical" evidence="6">
    <location>
        <begin position="21"/>
        <end position="39"/>
    </location>
</feature>
<evidence type="ECO:0000256" key="3">
    <source>
        <dbReference type="ARBA" id="ARBA00022692"/>
    </source>
</evidence>
<dbReference type="Pfam" id="PF06965">
    <property type="entry name" value="Na_H_antiport_1"/>
    <property type="match status" value="1"/>
</dbReference>
<protein>
    <recommendedName>
        <fullName evidence="6">Na(+)/H(+) antiporter NhaA</fullName>
    </recommendedName>
    <alternativeName>
        <fullName evidence="6">Sodium/proton antiporter NhaA</fullName>
    </alternativeName>
</protein>
<dbReference type="Gene3D" id="1.20.1530.10">
    <property type="entry name" value="Na+/H+ antiporter like domain"/>
    <property type="match status" value="1"/>
</dbReference>
<dbReference type="AlphaFoldDB" id="A0A7W9B1J1"/>
<dbReference type="InterPro" id="IPR023171">
    <property type="entry name" value="Na/H_antiporter_dom_sf"/>
</dbReference>
<keyword evidence="6" id="KW-0406">Ion transport</keyword>
<dbReference type="PANTHER" id="PTHR30341">
    <property type="entry name" value="SODIUM ION/PROTON ANTIPORTER NHAA-RELATED"/>
    <property type="match status" value="1"/>
</dbReference>
<dbReference type="NCBIfam" id="TIGR00773">
    <property type="entry name" value="NhaA"/>
    <property type="match status" value="1"/>
</dbReference>
<dbReference type="HAMAP" id="MF_01844">
    <property type="entry name" value="NhaA"/>
    <property type="match status" value="1"/>
</dbReference>
<keyword evidence="6" id="KW-0739">Sodium transport</keyword>
<keyword evidence="6" id="KW-0050">Antiport</keyword>
<keyword evidence="4 6" id="KW-1133">Transmembrane helix</keyword>
<feature type="transmembrane region" description="Helical" evidence="6">
    <location>
        <begin position="157"/>
        <end position="178"/>
    </location>
</feature>
<sequence>MNHTTDQSRPISIMRRFLDSEASGGLTLMAAAALALIVANSPYSEVYFHALHVYIGPLSLSHWINDALMAVFFLLVGLEIKREFLDGQLASWPNRMLPGIAAAGGVILPAIIFVVLNNGDPAKVRGWAVPSATDIAFALGVLSLLGSRVPSSLKVFLATLAILDDLAAVVIIAIFYTAEISMPYLGGAFATALVLFAMNRLGVMRLLPYLVGGLVLWFFVLNSGVHATVAGVVTALMIPLKPAPGKPDDMTSPLHILEHALAKPVAFIIVPIFGFANAGISFAGLHSSVLGDTLTLGILLGLFVGKQLGVFGAAWLAIKTGLAQRPLGASWIQLYGVAILCGIGFTMSIFIGLLSFPSDLMQAETKIGVLAGSVLSAVCGYLLLRVVSKPKCPE</sequence>
<comment type="catalytic activity">
    <reaction evidence="6">
        <text>Na(+)(in) + 2 H(+)(out) = Na(+)(out) + 2 H(+)(in)</text>
        <dbReference type="Rhea" id="RHEA:29251"/>
        <dbReference type="ChEBI" id="CHEBI:15378"/>
        <dbReference type="ChEBI" id="CHEBI:29101"/>
    </reaction>
</comment>
<dbReference type="Proteomes" id="UP000555546">
    <property type="component" value="Unassembled WGS sequence"/>
</dbReference>
<dbReference type="PANTHER" id="PTHR30341:SF0">
    <property type="entry name" value="NA(+)_H(+) ANTIPORTER NHAA"/>
    <property type="match status" value="1"/>
</dbReference>
<keyword evidence="8" id="KW-1185">Reference proteome</keyword>